<proteinExistence type="predicted"/>
<evidence type="ECO:0008006" key="3">
    <source>
        <dbReference type="Google" id="ProtNLM"/>
    </source>
</evidence>
<gene>
    <name evidence="1" type="ORF">NYP18_00740</name>
</gene>
<reference evidence="1 2" key="1">
    <citation type="submission" date="2022-08" db="EMBL/GenBank/DDBJ databases">
        <title>YIM 101645 draft genome.</title>
        <authorList>
            <person name="Chen X."/>
        </authorList>
    </citation>
    <scope>NUCLEOTIDE SEQUENCE [LARGE SCALE GENOMIC DNA]</scope>
    <source>
        <strain evidence="1 2">YIM 101645</strain>
    </source>
</reference>
<evidence type="ECO:0000313" key="1">
    <source>
        <dbReference type="EMBL" id="MCS5478181.1"/>
    </source>
</evidence>
<dbReference type="Proteomes" id="UP001205965">
    <property type="component" value="Unassembled WGS sequence"/>
</dbReference>
<protein>
    <recommendedName>
        <fullName evidence="3">XRE family transcriptional regulator</fullName>
    </recommendedName>
</protein>
<dbReference type="EMBL" id="JANWTC010000001">
    <property type="protein sequence ID" value="MCS5478181.1"/>
    <property type="molecule type" value="Genomic_DNA"/>
</dbReference>
<dbReference type="RefSeq" id="WP_259426224.1">
    <property type="nucleotide sequence ID" value="NZ_JANWTC010000001.1"/>
</dbReference>
<comment type="caution">
    <text evidence="1">The sequence shown here is derived from an EMBL/GenBank/DDBJ whole genome shotgun (WGS) entry which is preliminary data.</text>
</comment>
<dbReference type="InterPro" id="IPR010982">
    <property type="entry name" value="Lambda_DNA-bd_dom_sf"/>
</dbReference>
<accession>A0ABT2FST5</accession>
<evidence type="ECO:0000313" key="2">
    <source>
        <dbReference type="Proteomes" id="UP001205965"/>
    </source>
</evidence>
<keyword evidence="2" id="KW-1185">Reference proteome</keyword>
<name>A0ABT2FST5_9CORY</name>
<organism evidence="1 2">
    <name type="scientific">Corynebacterium lemuris</name>
    <dbReference type="NCBI Taxonomy" id="1859292"/>
    <lineage>
        <taxon>Bacteria</taxon>
        <taxon>Bacillati</taxon>
        <taxon>Actinomycetota</taxon>
        <taxon>Actinomycetes</taxon>
        <taxon>Mycobacteriales</taxon>
        <taxon>Corynebacteriaceae</taxon>
        <taxon>Corynebacterium</taxon>
    </lineage>
</organism>
<sequence length="101" mass="11511">MNTEQPILHPDQSRAARILLRISKKTLGLKSGLGTEAVEDFERSRRELDDSQQNHLREILEELGAEFLPEDDEHGCGVRRRYNTQKIASLNRWEGEGGPSL</sequence>
<dbReference type="Gene3D" id="1.10.260.40">
    <property type="entry name" value="lambda repressor-like DNA-binding domains"/>
    <property type="match status" value="1"/>
</dbReference>